<feature type="region of interest" description="Disordered" evidence="1">
    <location>
        <begin position="193"/>
        <end position="250"/>
    </location>
</feature>
<organism evidence="2">
    <name type="scientific">Schistocephalus solidus</name>
    <name type="common">Tapeworm</name>
    <dbReference type="NCBI Taxonomy" id="70667"/>
    <lineage>
        <taxon>Eukaryota</taxon>
        <taxon>Metazoa</taxon>
        <taxon>Spiralia</taxon>
        <taxon>Lophotrochozoa</taxon>
        <taxon>Platyhelminthes</taxon>
        <taxon>Cestoda</taxon>
        <taxon>Eucestoda</taxon>
        <taxon>Diphyllobothriidea</taxon>
        <taxon>Diphyllobothriidae</taxon>
        <taxon>Schistocephalus</taxon>
    </lineage>
</organism>
<feature type="non-terminal residue" evidence="2">
    <location>
        <position position="250"/>
    </location>
</feature>
<evidence type="ECO:0000256" key="1">
    <source>
        <dbReference type="SAM" id="MobiDB-lite"/>
    </source>
</evidence>
<proteinExistence type="predicted"/>
<accession>A0A0X3P136</accession>
<protein>
    <submittedName>
        <fullName evidence="2">Uncharacterized protein</fullName>
    </submittedName>
</protein>
<reference evidence="2" key="1">
    <citation type="submission" date="2016-01" db="EMBL/GenBank/DDBJ databases">
        <title>Reference transcriptome for the parasite Schistocephalus solidus: insights into the molecular evolution of parasitism.</title>
        <authorList>
            <person name="Hebert F.O."/>
            <person name="Grambauer S."/>
            <person name="Barber I."/>
            <person name="Landry C.R."/>
            <person name="Aubin-Horth N."/>
        </authorList>
    </citation>
    <scope>NUCLEOTIDE SEQUENCE</scope>
</reference>
<dbReference type="EMBL" id="GEEE01021543">
    <property type="protein sequence ID" value="JAP41682.1"/>
    <property type="molecule type" value="Transcribed_RNA"/>
</dbReference>
<dbReference type="AlphaFoldDB" id="A0A0X3P136"/>
<evidence type="ECO:0000313" key="2">
    <source>
        <dbReference type="EMBL" id="JAP41682.1"/>
    </source>
</evidence>
<gene>
    <name evidence="2" type="ORF">TR160155</name>
</gene>
<feature type="compositionally biased region" description="Basic and acidic residues" evidence="1">
    <location>
        <begin position="231"/>
        <end position="240"/>
    </location>
</feature>
<name>A0A0X3P136_SCHSO</name>
<sequence>MSKRILRQRLAKCQDQNKGVNKQLTRRILRARRKLIDSATSLSDCAVDLTLNLDDQPKQNPKPSTVKNAAQRNLRSRRLLVESIHSIEDGSIDLTINSLETTPAEIGVGAQASSAINSCRDTTENVILPGQVEQAAPTIAATAEPSSPAPAEDAIPPDVSSFLSTNNLHSLTVLPDDEDSIKLLAPARKKSVKYIQRRSTKGRGDSSLNTTFSIKPKEDSPTEAASSRLSAEGHAEETLSKDVAVASSSS</sequence>